<keyword evidence="4" id="KW-1185">Reference proteome</keyword>
<dbReference type="Pfam" id="PF08664">
    <property type="entry name" value="YcbB"/>
    <property type="match status" value="1"/>
</dbReference>
<dbReference type="PANTHER" id="PTHR43228">
    <property type="entry name" value="TWO-COMPONENT RESPONSE REGULATOR"/>
    <property type="match status" value="1"/>
</dbReference>
<dbReference type="InterPro" id="IPR001789">
    <property type="entry name" value="Sig_transdc_resp-reg_receiver"/>
</dbReference>
<dbReference type="PANTHER" id="PTHR43228:SF8">
    <property type="entry name" value="TRANSCRIPTIONAL REGULATORY PROTEIN GLNL"/>
    <property type="match status" value="1"/>
</dbReference>
<accession>A0A0U1NW48</accession>
<dbReference type="AlphaFoldDB" id="A0A0U1NW48"/>
<protein>
    <submittedName>
        <fullName evidence="3">Two-component response regulator</fullName>
    </submittedName>
</protein>
<feature type="domain" description="Response regulatory" evidence="2">
    <location>
        <begin position="5"/>
        <end position="121"/>
    </location>
</feature>
<dbReference type="SUPFAM" id="SSF52172">
    <property type="entry name" value="CheY-like"/>
    <property type="match status" value="1"/>
</dbReference>
<dbReference type="InterPro" id="IPR013972">
    <property type="entry name" value="YcbB"/>
</dbReference>
<dbReference type="Pfam" id="PF00072">
    <property type="entry name" value="Response_reg"/>
    <property type="match status" value="1"/>
</dbReference>
<organism evidence="3 4">
    <name type="scientific">Neobacillus massiliamazoniensis</name>
    <dbReference type="NCBI Taxonomy" id="1499688"/>
    <lineage>
        <taxon>Bacteria</taxon>
        <taxon>Bacillati</taxon>
        <taxon>Bacillota</taxon>
        <taxon>Bacilli</taxon>
        <taxon>Bacillales</taxon>
        <taxon>Bacillaceae</taxon>
        <taxon>Neobacillus</taxon>
    </lineage>
</organism>
<reference evidence="4" key="1">
    <citation type="submission" date="2015-05" db="EMBL/GenBank/DDBJ databases">
        <authorList>
            <person name="Urmite Genomes"/>
        </authorList>
    </citation>
    <scope>NUCLEOTIDE SEQUENCE [LARGE SCALE GENOMIC DNA]</scope>
    <source>
        <strain evidence="4">LF1</strain>
    </source>
</reference>
<dbReference type="InterPro" id="IPR011006">
    <property type="entry name" value="CheY-like_superfamily"/>
</dbReference>
<feature type="modified residue" description="4-aspartylphosphate" evidence="1">
    <location>
        <position position="57"/>
    </location>
</feature>
<evidence type="ECO:0000256" key="1">
    <source>
        <dbReference type="PROSITE-ProRule" id="PRU00169"/>
    </source>
</evidence>
<dbReference type="Proteomes" id="UP000199087">
    <property type="component" value="Unassembled WGS sequence"/>
</dbReference>
<gene>
    <name evidence="3" type="ORF">BN000_02171</name>
</gene>
<dbReference type="GO" id="GO:0000160">
    <property type="term" value="P:phosphorelay signal transduction system"/>
    <property type="evidence" value="ECO:0007669"/>
    <property type="project" value="InterPro"/>
</dbReference>
<evidence type="ECO:0000313" key="3">
    <source>
        <dbReference type="EMBL" id="CRK82249.1"/>
    </source>
</evidence>
<evidence type="ECO:0000259" key="2">
    <source>
        <dbReference type="PROSITE" id="PS50110"/>
    </source>
</evidence>
<proteinExistence type="predicted"/>
<dbReference type="Gene3D" id="3.40.50.2300">
    <property type="match status" value="1"/>
</dbReference>
<dbReference type="SMART" id="SM00448">
    <property type="entry name" value="REC"/>
    <property type="match status" value="1"/>
</dbReference>
<dbReference type="PROSITE" id="PS50110">
    <property type="entry name" value="RESPONSE_REGULATORY"/>
    <property type="match status" value="1"/>
</dbReference>
<sequence length="308" mass="35223">MIALKFFIVDDSPTVRAMLSNIIEEEDLGIIAGEAEDGSEVYADVLTENEIDILLIDLLMPNRDGIETVREIAPYFRGKIIMVSQVETKDMIGEAYSLGVEHYITKPINRLEVVSILKKVCDHLLMEKSLHDIQQSLSFLQTHSQKQESEIHYQNIHHPIITQGKNILLELGVIGECGLKDLLDILWVLSCLEKEGIRETPPLKDLYRKVIEKRIGPNISAQKVQKEIKAGEQRIRRAIHQALEHIASLGLTDYTNPTFENYSSRFFDYSQVRMKMLELEGKIHNDTTHSRINIKKFIQALFLEAKGM</sequence>
<dbReference type="InterPro" id="IPR052048">
    <property type="entry name" value="ST_Response_Regulator"/>
</dbReference>
<dbReference type="STRING" id="1499688.BN000_02171"/>
<dbReference type="EMBL" id="CVRB01000002">
    <property type="protein sequence ID" value="CRK82249.1"/>
    <property type="molecule type" value="Genomic_DNA"/>
</dbReference>
<name>A0A0U1NW48_9BACI</name>
<keyword evidence="1" id="KW-0597">Phosphoprotein</keyword>
<evidence type="ECO:0000313" key="4">
    <source>
        <dbReference type="Proteomes" id="UP000199087"/>
    </source>
</evidence>